<dbReference type="EMBL" id="CAJOBJ010074227">
    <property type="protein sequence ID" value="CAF4473524.1"/>
    <property type="molecule type" value="Genomic_DNA"/>
</dbReference>
<proteinExistence type="predicted"/>
<evidence type="ECO:0000313" key="2">
    <source>
        <dbReference type="Proteomes" id="UP000681720"/>
    </source>
</evidence>
<name>A0A8S2X3I6_9BILA</name>
<sequence>KLVPVLCSVLRDRDRVRIRERH</sequence>
<dbReference type="Proteomes" id="UP000681720">
    <property type="component" value="Unassembled WGS sequence"/>
</dbReference>
<gene>
    <name evidence="1" type="ORF">GIL414_LOCUS33459</name>
</gene>
<evidence type="ECO:0000313" key="1">
    <source>
        <dbReference type="EMBL" id="CAF4473524.1"/>
    </source>
</evidence>
<dbReference type="AlphaFoldDB" id="A0A8S2X3I6"/>
<feature type="non-terminal residue" evidence="1">
    <location>
        <position position="1"/>
    </location>
</feature>
<protein>
    <submittedName>
        <fullName evidence="1">Uncharacterized protein</fullName>
    </submittedName>
</protein>
<reference evidence="1" key="1">
    <citation type="submission" date="2021-02" db="EMBL/GenBank/DDBJ databases">
        <authorList>
            <person name="Nowell W R."/>
        </authorList>
    </citation>
    <scope>NUCLEOTIDE SEQUENCE</scope>
</reference>
<comment type="caution">
    <text evidence="1">The sequence shown here is derived from an EMBL/GenBank/DDBJ whole genome shotgun (WGS) entry which is preliminary data.</text>
</comment>
<organism evidence="1 2">
    <name type="scientific">Rotaria magnacalcarata</name>
    <dbReference type="NCBI Taxonomy" id="392030"/>
    <lineage>
        <taxon>Eukaryota</taxon>
        <taxon>Metazoa</taxon>
        <taxon>Spiralia</taxon>
        <taxon>Gnathifera</taxon>
        <taxon>Rotifera</taxon>
        <taxon>Eurotatoria</taxon>
        <taxon>Bdelloidea</taxon>
        <taxon>Philodinida</taxon>
        <taxon>Philodinidae</taxon>
        <taxon>Rotaria</taxon>
    </lineage>
</organism>
<accession>A0A8S2X3I6</accession>